<gene>
    <name evidence="1" type="ORF">QAD02_002603</name>
</gene>
<accession>A0ACC2NM16</accession>
<comment type="caution">
    <text evidence="1">The sequence shown here is derived from an EMBL/GenBank/DDBJ whole genome shotgun (WGS) entry which is preliminary data.</text>
</comment>
<proteinExistence type="predicted"/>
<organism evidence="1 2">
    <name type="scientific">Eretmocerus hayati</name>
    <dbReference type="NCBI Taxonomy" id="131215"/>
    <lineage>
        <taxon>Eukaryota</taxon>
        <taxon>Metazoa</taxon>
        <taxon>Ecdysozoa</taxon>
        <taxon>Arthropoda</taxon>
        <taxon>Hexapoda</taxon>
        <taxon>Insecta</taxon>
        <taxon>Pterygota</taxon>
        <taxon>Neoptera</taxon>
        <taxon>Endopterygota</taxon>
        <taxon>Hymenoptera</taxon>
        <taxon>Apocrita</taxon>
        <taxon>Proctotrupomorpha</taxon>
        <taxon>Chalcidoidea</taxon>
        <taxon>Aphelinidae</taxon>
        <taxon>Aphelininae</taxon>
        <taxon>Eretmocerus</taxon>
    </lineage>
</organism>
<dbReference type="Proteomes" id="UP001239111">
    <property type="component" value="Chromosome 3"/>
</dbReference>
<protein>
    <submittedName>
        <fullName evidence="1">Uncharacterized protein</fullName>
    </submittedName>
</protein>
<dbReference type="EMBL" id="CM056743">
    <property type="protein sequence ID" value="KAJ8671344.1"/>
    <property type="molecule type" value="Genomic_DNA"/>
</dbReference>
<evidence type="ECO:0000313" key="2">
    <source>
        <dbReference type="Proteomes" id="UP001239111"/>
    </source>
</evidence>
<keyword evidence="2" id="KW-1185">Reference proteome</keyword>
<reference evidence="1" key="1">
    <citation type="submission" date="2023-04" db="EMBL/GenBank/DDBJ databases">
        <title>A chromosome-level genome assembly of the parasitoid wasp Eretmocerus hayati.</title>
        <authorList>
            <person name="Zhong Y."/>
            <person name="Liu S."/>
            <person name="Liu Y."/>
        </authorList>
    </citation>
    <scope>NUCLEOTIDE SEQUENCE</scope>
    <source>
        <strain evidence="1">ZJU_SS_LIU_2023</strain>
    </source>
</reference>
<sequence>MESSIVGSLESVASHRWTIENYLGMPKEPGQFHQSPVFFAGPHRFVIVLYPNGSTEESSRYLSCYLKIVSKKPVEVSFRLSVYYSNNAREIVNAKRLLGVPGSAKNAQERWGQTRFLERNENFEHSIRTNGDKLIVICDIFEMDNVTCVCSEIAEHFVNLGNIEHQEPFADVEIVVEGKCFKAHKIVLANASEVFHAMLVSDMKERRSNRIYIDDCESATMESILKYMYSGKPQIGTNEAPEKLWIASDRYGLIKLREYCEEALTQRVTSANLFYYSAFCDVFQAPRLRQKALSLFGVHKKTYIGSPALMEFIQSSTPQMVNDLMAV</sequence>
<name>A0ACC2NM16_9HYME</name>
<evidence type="ECO:0000313" key="1">
    <source>
        <dbReference type="EMBL" id="KAJ8671344.1"/>
    </source>
</evidence>